<dbReference type="RefSeq" id="WP_280103487.1">
    <property type="nucleotide sequence ID" value="NZ_CP122961.1"/>
</dbReference>
<organism evidence="1 2">
    <name type="scientific">Halomonas alkaliantarctica</name>
    <dbReference type="NCBI Taxonomy" id="232346"/>
    <lineage>
        <taxon>Bacteria</taxon>
        <taxon>Pseudomonadati</taxon>
        <taxon>Pseudomonadota</taxon>
        <taxon>Gammaproteobacteria</taxon>
        <taxon>Oceanospirillales</taxon>
        <taxon>Halomonadaceae</taxon>
        <taxon>Halomonas</taxon>
    </lineage>
</organism>
<protein>
    <submittedName>
        <fullName evidence="1">Uncharacterized protein</fullName>
    </submittedName>
</protein>
<accession>A0ABY8LJY9</accession>
<evidence type="ECO:0000313" key="1">
    <source>
        <dbReference type="EMBL" id="WGI23627.1"/>
    </source>
</evidence>
<name>A0ABY8LJY9_9GAMM</name>
<sequence length="53" mass="5768">MGSIANVQEEFKALTHLCQTNGIQMRGALKRLAHIENFVSSLAKKRAGAVTVK</sequence>
<dbReference type="EMBL" id="CP122961">
    <property type="protein sequence ID" value="WGI23627.1"/>
    <property type="molecule type" value="Genomic_DNA"/>
</dbReference>
<proteinExistence type="predicted"/>
<reference evidence="1" key="1">
    <citation type="submission" date="2023-04" db="EMBL/GenBank/DDBJ databases">
        <title>Complete genome sequence of Halomonas alkaliantarctica MSP3 isolated from marine sediment, Jeju Island.</title>
        <authorList>
            <person name="Park S.-J."/>
        </authorList>
    </citation>
    <scope>NUCLEOTIDE SEQUENCE</scope>
    <source>
        <strain evidence="1">MSP3</strain>
    </source>
</reference>
<keyword evidence="2" id="KW-1185">Reference proteome</keyword>
<evidence type="ECO:0000313" key="2">
    <source>
        <dbReference type="Proteomes" id="UP001179830"/>
    </source>
</evidence>
<gene>
    <name evidence="1" type="ORF">QEN58_09680</name>
</gene>
<dbReference type="Proteomes" id="UP001179830">
    <property type="component" value="Chromosome"/>
</dbReference>